<evidence type="ECO:0000313" key="3">
    <source>
        <dbReference type="Proteomes" id="UP000829685"/>
    </source>
</evidence>
<feature type="chain" id="PRO_5040119767" evidence="1">
    <location>
        <begin position="20"/>
        <end position="122"/>
    </location>
</feature>
<comment type="caution">
    <text evidence="2">The sequence shown here is derived from an EMBL/GenBank/DDBJ whole genome shotgun (WGS) entry which is preliminary data.</text>
</comment>
<evidence type="ECO:0000256" key="1">
    <source>
        <dbReference type="SAM" id="SignalP"/>
    </source>
</evidence>
<keyword evidence="3" id="KW-1185">Reference proteome</keyword>
<evidence type="ECO:0000313" key="2">
    <source>
        <dbReference type="EMBL" id="KAI1867639.1"/>
    </source>
</evidence>
<name>A0A9P9WKA6_9PEZI</name>
<dbReference type="Proteomes" id="UP000829685">
    <property type="component" value="Unassembled WGS sequence"/>
</dbReference>
<reference evidence="2" key="1">
    <citation type="submission" date="2021-03" db="EMBL/GenBank/DDBJ databases">
        <title>Revisited historic fungal species revealed as producer of novel bioactive compounds through whole genome sequencing and comparative genomics.</title>
        <authorList>
            <person name="Vignolle G.A."/>
            <person name="Hochenegger N."/>
            <person name="Mach R.L."/>
            <person name="Mach-Aigner A.R."/>
            <person name="Javad Rahimi M."/>
            <person name="Salim K.A."/>
            <person name="Chan C.M."/>
            <person name="Lim L.B.L."/>
            <person name="Cai F."/>
            <person name="Druzhinina I.S."/>
            <person name="U'Ren J.M."/>
            <person name="Derntl C."/>
        </authorList>
    </citation>
    <scope>NUCLEOTIDE SEQUENCE</scope>
    <source>
        <strain evidence="2">TUCIM 5799</strain>
    </source>
</reference>
<dbReference type="OrthoDB" id="5394791at2759"/>
<sequence>MHITKPLILIASLLSASSALAVGDANTEPDVAKVKRDIDTREAEALFDVPLAKRACKSNGCKCAKVKQGQYCGMCDAVTVAGTGGNFHTDIYECNPQGGCCWYGPSSTCAGSDAQDKTHCPN</sequence>
<proteinExistence type="predicted"/>
<dbReference type="EMBL" id="JAFIMR010000018">
    <property type="protein sequence ID" value="KAI1867639.1"/>
    <property type="molecule type" value="Genomic_DNA"/>
</dbReference>
<organism evidence="2 3">
    <name type="scientific">Neoarthrinium moseri</name>
    <dbReference type="NCBI Taxonomy" id="1658444"/>
    <lineage>
        <taxon>Eukaryota</taxon>
        <taxon>Fungi</taxon>
        <taxon>Dikarya</taxon>
        <taxon>Ascomycota</taxon>
        <taxon>Pezizomycotina</taxon>
        <taxon>Sordariomycetes</taxon>
        <taxon>Xylariomycetidae</taxon>
        <taxon>Amphisphaeriales</taxon>
        <taxon>Apiosporaceae</taxon>
        <taxon>Neoarthrinium</taxon>
    </lineage>
</organism>
<dbReference type="AlphaFoldDB" id="A0A9P9WKA6"/>
<feature type="signal peptide" evidence="1">
    <location>
        <begin position="1"/>
        <end position="19"/>
    </location>
</feature>
<keyword evidence="1" id="KW-0732">Signal</keyword>
<accession>A0A9P9WKA6</accession>
<protein>
    <submittedName>
        <fullName evidence="2">Uncharacterized protein</fullName>
    </submittedName>
</protein>
<gene>
    <name evidence="2" type="ORF">JX265_007441</name>
</gene>